<keyword evidence="14" id="KW-1185">Reference proteome</keyword>
<dbReference type="RefSeq" id="WP_047134308.1">
    <property type="nucleotide sequence ID" value="NZ_CZVI01000042.1"/>
</dbReference>
<evidence type="ECO:0000313" key="14">
    <source>
        <dbReference type="Proteomes" id="UP000182200"/>
    </source>
</evidence>
<dbReference type="EMBL" id="CZVI01000042">
    <property type="protein sequence ID" value="CUS94035.1"/>
    <property type="molecule type" value="Genomic_DNA"/>
</dbReference>
<dbReference type="Proteomes" id="UP000182011">
    <property type="component" value="Unassembled WGS sequence"/>
</dbReference>
<dbReference type="InterPro" id="IPR003099">
    <property type="entry name" value="Prephen_DH"/>
</dbReference>
<dbReference type="EC" id="1.3.1.12" evidence="2"/>
<evidence type="ECO:0000313" key="12">
    <source>
        <dbReference type="EMBL" id="CUU07187.1"/>
    </source>
</evidence>
<dbReference type="PROSITE" id="PS51176">
    <property type="entry name" value="PDH_ADH"/>
    <property type="match status" value="1"/>
</dbReference>
<dbReference type="Pfam" id="PF02153">
    <property type="entry name" value="PDH_N"/>
    <property type="match status" value="1"/>
</dbReference>
<feature type="domain" description="ACT" evidence="10">
    <location>
        <begin position="294"/>
        <end position="363"/>
    </location>
</feature>
<evidence type="ECO:0000313" key="11">
    <source>
        <dbReference type="EMBL" id="CUS94035.1"/>
    </source>
</evidence>
<evidence type="ECO:0000259" key="9">
    <source>
        <dbReference type="PROSITE" id="PS51176"/>
    </source>
</evidence>
<evidence type="ECO:0000256" key="4">
    <source>
        <dbReference type="ARBA" id="ARBA00022498"/>
    </source>
</evidence>
<dbReference type="SUPFAM" id="SSF48179">
    <property type="entry name" value="6-phosphogluconate dehydrogenase C-terminal domain-like"/>
    <property type="match status" value="1"/>
</dbReference>
<dbReference type="InterPro" id="IPR036291">
    <property type="entry name" value="NAD(P)-bd_dom_sf"/>
</dbReference>
<dbReference type="STRING" id="1633631.GCA_001442925_01729"/>
<protein>
    <recommendedName>
        <fullName evidence="3">Prephenate dehydrogenase</fullName>
        <ecNumber evidence="2">1.3.1.12</ecNumber>
    </recommendedName>
</protein>
<dbReference type="InterPro" id="IPR008927">
    <property type="entry name" value="6-PGluconate_DH-like_C_sf"/>
</dbReference>
<accession>A0A0N7MST4</accession>
<dbReference type="SUPFAM" id="SSF55021">
    <property type="entry name" value="ACT-like"/>
    <property type="match status" value="1"/>
</dbReference>
<evidence type="ECO:0000256" key="6">
    <source>
        <dbReference type="ARBA" id="ARBA00023027"/>
    </source>
</evidence>
<accession>A0A0P1LUG5</accession>
<dbReference type="GO" id="GO:0070403">
    <property type="term" value="F:NAD+ binding"/>
    <property type="evidence" value="ECO:0007669"/>
    <property type="project" value="InterPro"/>
</dbReference>
<dbReference type="Pfam" id="PF01842">
    <property type="entry name" value="ACT"/>
    <property type="match status" value="1"/>
</dbReference>
<keyword evidence="6" id="KW-0520">NAD</keyword>
<dbReference type="InterPro" id="IPR046826">
    <property type="entry name" value="PDH_N"/>
</dbReference>
<dbReference type="FunFam" id="3.40.50.720:FF:000208">
    <property type="entry name" value="Prephenate dehydrogenase"/>
    <property type="match status" value="1"/>
</dbReference>
<dbReference type="SUPFAM" id="SSF51735">
    <property type="entry name" value="NAD(P)-binding Rossmann-fold domains"/>
    <property type="match status" value="1"/>
</dbReference>
<evidence type="ECO:0000256" key="2">
    <source>
        <dbReference type="ARBA" id="ARBA00012068"/>
    </source>
</evidence>
<keyword evidence="7" id="KW-0028">Amino-acid biosynthesis</keyword>
<evidence type="ECO:0000256" key="8">
    <source>
        <dbReference type="ARBA" id="ARBA00049260"/>
    </source>
</evidence>
<dbReference type="PANTHER" id="PTHR21363:SF0">
    <property type="entry name" value="PREPHENATE DEHYDROGENASE [NADP(+)]"/>
    <property type="match status" value="1"/>
</dbReference>
<evidence type="ECO:0000259" key="10">
    <source>
        <dbReference type="PROSITE" id="PS51671"/>
    </source>
</evidence>
<comment type="catalytic activity">
    <reaction evidence="8">
        <text>prephenate + NAD(+) = 3-(4-hydroxyphenyl)pyruvate + CO2 + NADH</text>
        <dbReference type="Rhea" id="RHEA:13869"/>
        <dbReference type="ChEBI" id="CHEBI:16526"/>
        <dbReference type="ChEBI" id="CHEBI:29934"/>
        <dbReference type="ChEBI" id="CHEBI:36242"/>
        <dbReference type="ChEBI" id="CHEBI:57540"/>
        <dbReference type="ChEBI" id="CHEBI:57945"/>
        <dbReference type="EC" id="1.3.1.12"/>
    </reaction>
</comment>
<dbReference type="PANTHER" id="PTHR21363">
    <property type="entry name" value="PREPHENATE DEHYDROGENASE"/>
    <property type="match status" value="1"/>
</dbReference>
<feature type="domain" description="Prephenate/arogenate dehydrogenase" evidence="9">
    <location>
        <begin position="4"/>
        <end position="289"/>
    </location>
</feature>
<dbReference type="UniPathway" id="UPA00122">
    <property type="reaction ID" value="UER00961"/>
</dbReference>
<proteinExistence type="predicted"/>
<reference evidence="11 14" key="1">
    <citation type="submission" date="2015-11" db="EMBL/GenBank/DDBJ databases">
        <authorList>
            <person name="Varghese N."/>
        </authorList>
    </citation>
    <scope>NUCLEOTIDE SEQUENCE [LARGE SCALE GENOMIC DNA]</scope>
    <source>
        <strain evidence="11 14">JGI-8</strain>
    </source>
</reference>
<evidence type="ECO:0000256" key="7">
    <source>
        <dbReference type="ARBA" id="ARBA00023141"/>
    </source>
</evidence>
<accession>A0A0P1LMG4</accession>
<accession>A0A0N7MUU7</accession>
<accession>A0A0S4N9H6</accession>
<accession>A0A0P1LQG9</accession>
<evidence type="ECO:0000313" key="13">
    <source>
        <dbReference type="Proteomes" id="UP000182011"/>
    </source>
</evidence>
<dbReference type="InterPro" id="IPR046825">
    <property type="entry name" value="PDH_C"/>
</dbReference>
<dbReference type="InterPro" id="IPR045865">
    <property type="entry name" value="ACT-like_dom_sf"/>
</dbReference>
<evidence type="ECO:0000256" key="1">
    <source>
        <dbReference type="ARBA" id="ARBA00005067"/>
    </source>
</evidence>
<reference evidence="12 13" key="2">
    <citation type="submission" date="2015-11" db="EMBL/GenBank/DDBJ databases">
        <authorList>
            <person name="Zhang Y."/>
            <person name="Guo Z."/>
        </authorList>
    </citation>
    <scope>NUCLEOTIDE SEQUENCE [LARGE SCALE GENOMIC DNA]</scope>
    <source>
        <strain evidence="12">JGI-4</strain>
    </source>
</reference>
<organism evidence="12 13">
    <name type="scientific">Candidatus Kryptonium thompsonii</name>
    <dbReference type="NCBI Taxonomy" id="1633631"/>
    <lineage>
        <taxon>Bacteria</taxon>
        <taxon>Pseudomonadati</taxon>
        <taxon>Candidatus Kryptoniota</taxon>
        <taxon>Candidatus Kryptonium</taxon>
    </lineage>
</organism>
<dbReference type="AlphaFoldDB" id="A0A0P1MXK0"/>
<sequence>MTFRKISIIGTGLIGGSIALSLKQSKGYDFIITGFDIDPSSLDIALELGAINKKANSIEEAVNDADVVFLCTPIKEILQQIHIVSKHAKSGTIITDVGSVKKIVLKEAEKIKNDVYFIGGHPMAGSERKGISSADPFLFENAVYVLCPNFNVPIKVVNEFIELIKLTGANIILLDPEIHDGIAGYISHLPQLIAVLLVNTVGSMGTDYLSLSGGGFKDLTRIASSQFEIWHDIISFNREKIIEALDNFINGLSKYREIIKSNKIGELKPEFDNAFKLRNEIPSSRKGFLNVLHDVFIMVEDKPGVLSKISTALYEGGLNIKDIELLRVREGIGGTFRLSFGSENEAKKATEIISKLGYKIFTR</sequence>
<keyword evidence="5" id="KW-0560">Oxidoreductase</keyword>
<dbReference type="EMBL" id="FAOP01000006">
    <property type="protein sequence ID" value="CUU07187.1"/>
    <property type="molecule type" value="Genomic_DNA"/>
</dbReference>
<dbReference type="Gene3D" id="3.30.70.260">
    <property type="match status" value="1"/>
</dbReference>
<dbReference type="InterPro" id="IPR002912">
    <property type="entry name" value="ACT_dom"/>
</dbReference>
<dbReference type="GO" id="GO:0004665">
    <property type="term" value="F:prephenate dehydrogenase (NADP+) activity"/>
    <property type="evidence" value="ECO:0007669"/>
    <property type="project" value="InterPro"/>
</dbReference>
<dbReference type="Gene3D" id="3.40.50.720">
    <property type="entry name" value="NAD(P)-binding Rossmann-like Domain"/>
    <property type="match status" value="1"/>
</dbReference>
<accession>A0A0P1MXK0</accession>
<dbReference type="GO" id="GO:0008977">
    <property type="term" value="F:prephenate dehydrogenase (NAD+) activity"/>
    <property type="evidence" value="ECO:0007669"/>
    <property type="project" value="UniProtKB-EC"/>
</dbReference>
<keyword evidence="4" id="KW-0827">Tyrosine biosynthesis</keyword>
<dbReference type="Gene3D" id="1.10.3660.10">
    <property type="entry name" value="6-phosphogluconate dehydrogenase C-terminal like domain"/>
    <property type="match status" value="1"/>
</dbReference>
<dbReference type="Pfam" id="PF20463">
    <property type="entry name" value="PDH_C"/>
    <property type="match status" value="1"/>
</dbReference>
<comment type="pathway">
    <text evidence="1">Amino-acid biosynthesis; L-tyrosine biosynthesis; (4-hydroxyphenyl)pyruvate from prephenate (NAD(+) route): step 1/1.</text>
</comment>
<dbReference type="GO" id="GO:0006571">
    <property type="term" value="P:tyrosine biosynthetic process"/>
    <property type="evidence" value="ECO:0007669"/>
    <property type="project" value="UniProtKB-UniPathway"/>
</dbReference>
<evidence type="ECO:0000256" key="5">
    <source>
        <dbReference type="ARBA" id="ARBA00023002"/>
    </source>
</evidence>
<dbReference type="PROSITE" id="PS51671">
    <property type="entry name" value="ACT"/>
    <property type="match status" value="1"/>
</dbReference>
<name>A0A0P1MXK0_9BACT</name>
<dbReference type="InterPro" id="IPR050812">
    <property type="entry name" value="Preph/Arog_dehydrog"/>
</dbReference>
<dbReference type="Proteomes" id="UP000182200">
    <property type="component" value="Unassembled WGS sequence"/>
</dbReference>
<gene>
    <name evidence="12" type="ORF">JGI4_01734</name>
    <name evidence="11" type="ORF">JGI8_01913</name>
</gene>
<keyword evidence="7" id="KW-0057">Aromatic amino acid biosynthesis</keyword>
<evidence type="ECO:0000256" key="3">
    <source>
        <dbReference type="ARBA" id="ARBA00016891"/>
    </source>
</evidence>
<accession>A0A0P1MNR3</accession>